<dbReference type="InterPro" id="IPR007373">
    <property type="entry name" value="Thiamin_PyroPKinase_B1-bd"/>
</dbReference>
<evidence type="ECO:0000313" key="8">
    <source>
        <dbReference type="Proteomes" id="UP000309450"/>
    </source>
</evidence>
<keyword evidence="1 7" id="KW-0808">Transferase</keyword>
<dbReference type="GO" id="GO:0006772">
    <property type="term" value="P:thiamine metabolic process"/>
    <property type="evidence" value="ECO:0007669"/>
    <property type="project" value="UniProtKB-UniRule"/>
</dbReference>
<dbReference type="SUPFAM" id="SSF63999">
    <property type="entry name" value="Thiamin pyrophosphokinase, catalytic domain"/>
    <property type="match status" value="1"/>
</dbReference>
<dbReference type="GO" id="GO:0005524">
    <property type="term" value="F:ATP binding"/>
    <property type="evidence" value="ECO:0007669"/>
    <property type="project" value="UniProtKB-KW"/>
</dbReference>
<dbReference type="SUPFAM" id="SSF63862">
    <property type="entry name" value="Thiamin pyrophosphokinase, substrate-binding domain"/>
    <property type="match status" value="1"/>
</dbReference>
<gene>
    <name evidence="7" type="ORF">E7811_02330</name>
</gene>
<dbReference type="InterPro" id="IPR053149">
    <property type="entry name" value="TPK"/>
</dbReference>
<dbReference type="SMART" id="SM00983">
    <property type="entry name" value="TPK_B1_binding"/>
    <property type="match status" value="1"/>
</dbReference>
<dbReference type="OrthoDB" id="7057856at2"/>
<evidence type="ECO:0000256" key="5">
    <source>
        <dbReference type="NCBIfam" id="TIGR01378"/>
    </source>
</evidence>
<dbReference type="GO" id="GO:0030975">
    <property type="term" value="F:thiamine binding"/>
    <property type="evidence" value="ECO:0007669"/>
    <property type="project" value="InterPro"/>
</dbReference>
<protein>
    <recommendedName>
        <fullName evidence="5">Thiamine diphosphokinase</fullName>
        <ecNumber evidence="5">2.7.6.2</ecNumber>
    </recommendedName>
</protein>
<accession>A0A4S3MQ20</accession>
<dbReference type="GO" id="GO:0004788">
    <property type="term" value="F:thiamine diphosphokinase activity"/>
    <property type="evidence" value="ECO:0007669"/>
    <property type="project" value="UniProtKB-UniRule"/>
</dbReference>
<keyword evidence="8" id="KW-1185">Reference proteome</keyword>
<dbReference type="InterPro" id="IPR036371">
    <property type="entry name" value="TPK_B1-bd_sf"/>
</dbReference>
<evidence type="ECO:0000256" key="4">
    <source>
        <dbReference type="ARBA" id="ARBA00022840"/>
    </source>
</evidence>
<keyword evidence="4" id="KW-0067">ATP-binding</keyword>
<keyword evidence="3 7" id="KW-0418">Kinase</keyword>
<reference evidence="7 8" key="1">
    <citation type="submission" date="2019-04" db="EMBL/GenBank/DDBJ databases">
        <title>Draft genome sequence of Gemmobacter aestuarii sp. nov.</title>
        <authorList>
            <person name="Hameed A."/>
            <person name="Lin S.-Y."/>
            <person name="Shahina M."/>
            <person name="Lai W.-A."/>
            <person name="Young C.-C."/>
        </authorList>
    </citation>
    <scope>NUCLEOTIDE SEQUENCE [LARGE SCALE GENOMIC DNA]</scope>
    <source>
        <strain evidence="7 8">CC-PW-75</strain>
    </source>
</reference>
<keyword evidence="2" id="KW-0547">Nucleotide-binding</keyword>
<dbReference type="PANTHER" id="PTHR41299">
    <property type="entry name" value="THIAMINE PYROPHOSPHOKINASE"/>
    <property type="match status" value="1"/>
</dbReference>
<dbReference type="Pfam" id="PF04265">
    <property type="entry name" value="TPK_B1_binding"/>
    <property type="match status" value="1"/>
</dbReference>
<dbReference type="Pfam" id="PF04263">
    <property type="entry name" value="TPK_catalytic"/>
    <property type="match status" value="1"/>
</dbReference>
<evidence type="ECO:0000256" key="2">
    <source>
        <dbReference type="ARBA" id="ARBA00022741"/>
    </source>
</evidence>
<dbReference type="Proteomes" id="UP000309450">
    <property type="component" value="Unassembled WGS sequence"/>
</dbReference>
<dbReference type="PANTHER" id="PTHR41299:SF1">
    <property type="entry name" value="THIAMINE PYROPHOSPHOKINASE"/>
    <property type="match status" value="1"/>
</dbReference>
<dbReference type="Gene3D" id="3.40.50.10240">
    <property type="entry name" value="Thiamin pyrophosphokinase, catalytic domain"/>
    <property type="match status" value="1"/>
</dbReference>
<evidence type="ECO:0000313" key="7">
    <source>
        <dbReference type="EMBL" id="THD84596.1"/>
    </source>
</evidence>
<dbReference type="InterPro" id="IPR036759">
    <property type="entry name" value="TPK_catalytic_sf"/>
</dbReference>
<dbReference type="CDD" id="cd07995">
    <property type="entry name" value="TPK"/>
    <property type="match status" value="1"/>
</dbReference>
<dbReference type="InterPro" id="IPR006282">
    <property type="entry name" value="Thi_PPkinase"/>
</dbReference>
<dbReference type="NCBIfam" id="TIGR01378">
    <property type="entry name" value="thi_PPkinase"/>
    <property type="match status" value="1"/>
</dbReference>
<dbReference type="RefSeq" id="WP_136392977.1">
    <property type="nucleotide sequence ID" value="NZ_SSND01000001.1"/>
</dbReference>
<sequence length="222" mass="23426">MNQPIVESLQGVTLVAGGPVRRRDLALAMRLAPVAVAADGGAAHLLRAGIPPVAVIGDMDSLSDDMRRALPAGVIHPVAEQETTDFDKALRHVAAPFVLALGVLGGRLDHELAVLSALVQRGAGPPCILLGERDAVFAAPRDLTLRLAPGDRLSLFPLTRIEGRSEGLRWPIDGLTLAPDGRIGTSNEAIARRVRLEFDGPGMVVILPRKRLRSVLAALVGP</sequence>
<evidence type="ECO:0000256" key="3">
    <source>
        <dbReference type="ARBA" id="ARBA00022777"/>
    </source>
</evidence>
<evidence type="ECO:0000259" key="6">
    <source>
        <dbReference type="SMART" id="SM00983"/>
    </source>
</evidence>
<dbReference type="EC" id="2.7.6.2" evidence="5"/>
<name>A0A4S3MQ20_9RHOB</name>
<feature type="domain" description="Thiamin pyrophosphokinase thiamin-binding" evidence="6">
    <location>
        <begin position="144"/>
        <end position="205"/>
    </location>
</feature>
<dbReference type="InterPro" id="IPR007371">
    <property type="entry name" value="TPK_catalytic"/>
</dbReference>
<comment type="caution">
    <text evidence="7">The sequence shown here is derived from an EMBL/GenBank/DDBJ whole genome shotgun (WGS) entry which is preliminary data.</text>
</comment>
<dbReference type="GO" id="GO:0009229">
    <property type="term" value="P:thiamine diphosphate biosynthetic process"/>
    <property type="evidence" value="ECO:0007669"/>
    <property type="project" value="InterPro"/>
</dbReference>
<organism evidence="7 8">
    <name type="scientific">Aliigemmobacter aestuarii</name>
    <dbReference type="NCBI Taxonomy" id="1445661"/>
    <lineage>
        <taxon>Bacteria</taxon>
        <taxon>Pseudomonadati</taxon>
        <taxon>Pseudomonadota</taxon>
        <taxon>Alphaproteobacteria</taxon>
        <taxon>Rhodobacterales</taxon>
        <taxon>Paracoccaceae</taxon>
        <taxon>Aliigemmobacter</taxon>
    </lineage>
</organism>
<dbReference type="AlphaFoldDB" id="A0A4S3MQ20"/>
<evidence type="ECO:0000256" key="1">
    <source>
        <dbReference type="ARBA" id="ARBA00022679"/>
    </source>
</evidence>
<dbReference type="EMBL" id="SSND01000001">
    <property type="protein sequence ID" value="THD84596.1"/>
    <property type="molecule type" value="Genomic_DNA"/>
</dbReference>
<dbReference type="GO" id="GO:0016301">
    <property type="term" value="F:kinase activity"/>
    <property type="evidence" value="ECO:0007669"/>
    <property type="project" value="UniProtKB-KW"/>
</dbReference>
<proteinExistence type="predicted"/>